<dbReference type="Gene3D" id="3.40.50.150">
    <property type="entry name" value="Vaccinia Virus protein VP39"/>
    <property type="match status" value="1"/>
</dbReference>
<evidence type="ECO:0000256" key="1">
    <source>
        <dbReference type="ARBA" id="ARBA00004797"/>
    </source>
</evidence>
<dbReference type="OMA" id="NCAYILG"/>
<reference evidence="6 7" key="1">
    <citation type="submission" date="2018-11" db="EMBL/GenBank/DDBJ databases">
        <authorList>
            <consortium name="Pathogen Informatics"/>
        </authorList>
    </citation>
    <scope>NUCLEOTIDE SEQUENCE [LARGE SCALE GENOMIC DNA]</scope>
</reference>
<dbReference type="UniPathway" id="UPA00375"/>
<sequence length="647" mass="73707">MLCSPAAERNKQPILDILKQYINNQSSTLLEIASGSGQHVCYFAPHFPNVLFQPSDMDDRYVKSINLYIDHFKLCNVKKALKIDVRSDISSWNLPNEFQPKQIDYLLSINMIHISSNAAVDALFKRAGSLLSSKHGLLITYGPYAMNGEITPQSNIDFHRSLISTDPEWGLRDISLLNESILERLMIGHTQIRDEAQVKNAEYLIGIKVFQSVSGQGFKLLLCGWLLRCEGGGIVMVKSENSTQTTVGFKVIKNQFNRHWRNDGDPSRKNTLLTERSGMRMACDRNYVYVIGGFSPLRESFLAEEVWRFNVLTDTWELMSIPKKGFPKELASFASCFFGEPILSEFYMFGGTGVPFGTRTSNSVNVLKRIKDENFVWKRLRTTGDIPVKQYGSCLVHNNGKFYVFGGTTGWEYNLEVRSLEPEFSSKNDDEDRLEPVCWKWTLLHDGSGVNGRYRHEAVVVNDEIILIGGGTPEWTSPLIELLVFNTSDCKFRNQMTLPDTDYGYPVGRLYYGCVKFGNNVYILGGCTEKSVIHHLVDRIVLRPKLLQDCWKLDLNEWRWKLLPGELNQQICFHAATITPEGCIYVFGGTTDEKFERRTDKLQRCWITPPSLFYIAAHTVVNTYPGLSERFHDITLTNIFDCLSLIS</sequence>
<proteinExistence type="inferred from homology"/>
<gene>
    <name evidence="6" type="ORF">WBA_LOCUS3703</name>
</gene>
<keyword evidence="4" id="KW-0677">Repeat</keyword>
<dbReference type="InterPro" id="IPR015915">
    <property type="entry name" value="Kelch-typ_b-propeller"/>
</dbReference>
<dbReference type="InParanoid" id="A0A3P7E0X3"/>
<keyword evidence="3" id="KW-0880">Kelch repeat</keyword>
<name>A0A3P7E0X3_WUCBA</name>
<evidence type="ECO:0000259" key="5">
    <source>
        <dbReference type="Pfam" id="PF24981"/>
    </source>
</evidence>
<comment type="pathway">
    <text evidence="1">tRNA modification; wybutosine-tRNA(Phe) biosynthesis.</text>
</comment>
<evidence type="ECO:0000313" key="6">
    <source>
        <dbReference type="EMBL" id="VDM10317.1"/>
    </source>
</evidence>
<dbReference type="PANTHER" id="PTHR46428">
    <property type="entry name" value="KELCH DOMAIN-CONTAINING PROTEIN 10"/>
    <property type="match status" value="1"/>
</dbReference>
<dbReference type="InterPro" id="IPR052125">
    <property type="entry name" value="KLHDC10"/>
</dbReference>
<keyword evidence="7" id="KW-1185">Reference proteome</keyword>
<evidence type="ECO:0000313" key="7">
    <source>
        <dbReference type="Proteomes" id="UP000270924"/>
    </source>
</evidence>
<comment type="similarity">
    <text evidence="2">Belongs to the UPF0585 family.</text>
</comment>
<dbReference type="PANTHER" id="PTHR46428:SF1">
    <property type="entry name" value="KELCH DOMAIN-CONTAINING PROTEIN 10"/>
    <property type="match status" value="1"/>
</dbReference>
<dbReference type="SUPFAM" id="SSF53335">
    <property type="entry name" value="S-adenosyl-L-methionine-dependent methyltransferases"/>
    <property type="match status" value="1"/>
</dbReference>
<evidence type="ECO:0000256" key="3">
    <source>
        <dbReference type="ARBA" id="ARBA00022441"/>
    </source>
</evidence>
<dbReference type="Proteomes" id="UP000270924">
    <property type="component" value="Unassembled WGS sequence"/>
</dbReference>
<dbReference type="SUPFAM" id="SSF117281">
    <property type="entry name" value="Kelch motif"/>
    <property type="match status" value="2"/>
</dbReference>
<dbReference type="Gene3D" id="2.120.10.80">
    <property type="entry name" value="Kelch-type beta propeller"/>
    <property type="match status" value="2"/>
</dbReference>
<dbReference type="InterPro" id="IPR056737">
    <property type="entry name" value="Beta-prop_ATRN-MKLN-like"/>
</dbReference>
<dbReference type="EMBL" id="UYWW01001324">
    <property type="protein sequence ID" value="VDM10317.1"/>
    <property type="molecule type" value="Genomic_DNA"/>
</dbReference>
<dbReference type="OrthoDB" id="10258744at2759"/>
<dbReference type="FunCoup" id="A0A3P7E0X3">
    <property type="interactions" value="2393"/>
</dbReference>
<dbReference type="Pfam" id="PF24981">
    <property type="entry name" value="Beta-prop_ATRN-LZTR1"/>
    <property type="match status" value="1"/>
</dbReference>
<organism evidence="6 7">
    <name type="scientific">Wuchereria bancrofti</name>
    <dbReference type="NCBI Taxonomy" id="6293"/>
    <lineage>
        <taxon>Eukaryota</taxon>
        <taxon>Metazoa</taxon>
        <taxon>Ecdysozoa</taxon>
        <taxon>Nematoda</taxon>
        <taxon>Chromadorea</taxon>
        <taxon>Rhabditida</taxon>
        <taxon>Spirurina</taxon>
        <taxon>Spiruromorpha</taxon>
        <taxon>Filarioidea</taxon>
        <taxon>Onchocercidae</taxon>
        <taxon>Wuchereria</taxon>
    </lineage>
</organism>
<protein>
    <recommendedName>
        <fullName evidence="5">Attractin/MKLN-like beta-propeller domain-containing protein</fullName>
    </recommendedName>
</protein>
<evidence type="ECO:0000256" key="2">
    <source>
        <dbReference type="ARBA" id="ARBA00008308"/>
    </source>
</evidence>
<dbReference type="InterPro" id="IPR029063">
    <property type="entry name" value="SAM-dependent_MTases_sf"/>
</dbReference>
<evidence type="ECO:0000256" key="4">
    <source>
        <dbReference type="ARBA" id="ARBA00022737"/>
    </source>
</evidence>
<dbReference type="InterPro" id="IPR010342">
    <property type="entry name" value="DUF938"/>
</dbReference>
<dbReference type="GO" id="GO:0032874">
    <property type="term" value="P:positive regulation of stress-activated MAPK cascade"/>
    <property type="evidence" value="ECO:0007669"/>
    <property type="project" value="TreeGrafter"/>
</dbReference>
<dbReference type="Pfam" id="PF06080">
    <property type="entry name" value="DUF938"/>
    <property type="match status" value="1"/>
</dbReference>
<feature type="domain" description="Attractin/MKLN-like beta-propeller" evidence="5">
    <location>
        <begin position="242"/>
        <end position="526"/>
    </location>
</feature>
<accession>A0A3P7E0X3</accession>
<dbReference type="AlphaFoldDB" id="A0A3P7E0X3"/>